<keyword evidence="3" id="KW-1185">Reference proteome</keyword>
<feature type="signal peptide" evidence="1">
    <location>
        <begin position="1"/>
        <end position="20"/>
    </location>
</feature>
<evidence type="ECO:0000313" key="3">
    <source>
        <dbReference type="Proteomes" id="UP000439780"/>
    </source>
</evidence>
<evidence type="ECO:0000256" key="1">
    <source>
        <dbReference type="SAM" id="SignalP"/>
    </source>
</evidence>
<reference evidence="2 3" key="1">
    <citation type="submission" date="2019-12" db="EMBL/GenBank/DDBJ databases">
        <title>Genomic-based taxomic classification of the family Erythrobacteraceae.</title>
        <authorList>
            <person name="Xu L."/>
        </authorList>
    </citation>
    <scope>NUCLEOTIDE SEQUENCE [LARGE SCALE GENOMIC DNA]</scope>
    <source>
        <strain evidence="2 3">KEMB 9005-328</strain>
    </source>
</reference>
<dbReference type="InterPro" id="IPR021109">
    <property type="entry name" value="Peptidase_aspartic_dom_sf"/>
</dbReference>
<evidence type="ECO:0000313" key="2">
    <source>
        <dbReference type="EMBL" id="MXP28471.1"/>
    </source>
</evidence>
<sequence>MNFAIMLASVAAISSLTGNAAGATSMVPSGGVEKSACTLVNSAKAGALVDIPIRVIDGRVYVQASVNGQGPFTFAVDTGASGFGRADMKLVSKLHLKFSGERNSSDGASMSWA</sequence>
<proteinExistence type="predicted"/>
<dbReference type="Gene3D" id="2.40.70.10">
    <property type="entry name" value="Acid Proteases"/>
    <property type="match status" value="1"/>
</dbReference>
<protein>
    <submittedName>
        <fullName evidence="2">Uncharacterized protein</fullName>
    </submittedName>
</protein>
<dbReference type="Proteomes" id="UP000439780">
    <property type="component" value="Unassembled WGS sequence"/>
</dbReference>
<name>A0A845AHS7_9SPHN</name>
<dbReference type="OrthoDB" id="107347at2"/>
<accession>A0A845AHS7</accession>
<dbReference type="EMBL" id="WTYA01000004">
    <property type="protein sequence ID" value="MXP28471.1"/>
    <property type="molecule type" value="Genomic_DNA"/>
</dbReference>
<organism evidence="2 3">
    <name type="scientific">Qipengyuania algicida</name>
    <dbReference type="NCBI Taxonomy" id="1836209"/>
    <lineage>
        <taxon>Bacteria</taxon>
        <taxon>Pseudomonadati</taxon>
        <taxon>Pseudomonadota</taxon>
        <taxon>Alphaproteobacteria</taxon>
        <taxon>Sphingomonadales</taxon>
        <taxon>Erythrobacteraceae</taxon>
        <taxon>Qipengyuania</taxon>
    </lineage>
</organism>
<gene>
    <name evidence="2" type="ORF">GRI58_06500</name>
</gene>
<keyword evidence="1" id="KW-0732">Signal</keyword>
<comment type="caution">
    <text evidence="2">The sequence shown here is derived from an EMBL/GenBank/DDBJ whole genome shotgun (WGS) entry which is preliminary data.</text>
</comment>
<feature type="chain" id="PRO_5032297670" evidence="1">
    <location>
        <begin position="21"/>
        <end position="113"/>
    </location>
</feature>
<dbReference type="AlphaFoldDB" id="A0A845AHS7"/>
<dbReference type="RefSeq" id="WP_160752777.1">
    <property type="nucleotide sequence ID" value="NZ_WTYA01000004.1"/>
</dbReference>